<gene>
    <name evidence="13" type="ORF">JAAARDRAFT_124587</name>
</gene>
<comment type="similarity">
    <text evidence="3">Belongs to the glutaminyl-peptide cyclotransferase family.</text>
</comment>
<keyword evidence="6 10" id="KW-0479">Metal-binding</keyword>
<evidence type="ECO:0000256" key="11">
    <source>
        <dbReference type="SAM" id="Phobius"/>
    </source>
</evidence>
<name>A0A067QEV8_9AGAM</name>
<accession>A0A067QEV8</accession>
<dbReference type="AlphaFoldDB" id="A0A067QEV8"/>
<dbReference type="OrthoDB" id="3907302at2759"/>
<evidence type="ECO:0000256" key="2">
    <source>
        <dbReference type="ARBA" id="ARBA00004613"/>
    </source>
</evidence>
<keyword evidence="9" id="KW-0012">Acyltransferase</keyword>
<reference evidence="14" key="1">
    <citation type="journal article" date="2014" name="Proc. Natl. Acad. Sci. U.S.A.">
        <title>Extensive sampling of basidiomycete genomes demonstrates inadequacy of the white-rot/brown-rot paradigm for wood decay fungi.</title>
        <authorList>
            <person name="Riley R."/>
            <person name="Salamov A.A."/>
            <person name="Brown D.W."/>
            <person name="Nagy L.G."/>
            <person name="Floudas D."/>
            <person name="Held B.W."/>
            <person name="Levasseur A."/>
            <person name="Lombard V."/>
            <person name="Morin E."/>
            <person name="Otillar R."/>
            <person name="Lindquist E.A."/>
            <person name="Sun H."/>
            <person name="LaButti K.M."/>
            <person name="Schmutz J."/>
            <person name="Jabbour D."/>
            <person name="Luo H."/>
            <person name="Baker S.E."/>
            <person name="Pisabarro A.G."/>
            <person name="Walton J.D."/>
            <person name="Blanchette R.A."/>
            <person name="Henrissat B."/>
            <person name="Martin F."/>
            <person name="Cullen D."/>
            <person name="Hibbett D.S."/>
            <person name="Grigoriev I.V."/>
        </authorList>
    </citation>
    <scope>NUCLEOTIDE SEQUENCE [LARGE SCALE GENOMIC DNA]</scope>
    <source>
        <strain evidence="14">MUCL 33604</strain>
    </source>
</reference>
<dbReference type="HOGENOM" id="CLU_045003_1_2_1"/>
<evidence type="ECO:0000259" key="12">
    <source>
        <dbReference type="Pfam" id="PF04389"/>
    </source>
</evidence>
<dbReference type="FunFam" id="3.40.630.10:FF:000029">
    <property type="entry name" value="Glutaminyl-peptide cyclotransferase"/>
    <property type="match status" value="1"/>
</dbReference>
<proteinExistence type="inferred from homology"/>
<sequence length="439" mass="49620">MPVVHTKRRRTRFGSPLSWLSQISLPILTIVLLLAFPHVSIQASTLGERSLEELSVQAVESLVSLRDSVKNIDPTDPSSHLSRILIPRPADSDNNTLVRNYIVSTLKALNWEVEEDIFTDDTPYGTKRFTNVIATKDPSASRRVILSAHFDSKYFSSFPQNQFVGATDSAFPCALMLDLAETLDPLLNARKERLEQGLEEDDEVADTTLQLVFFDGEEAFREWTATDSVYGARHLAEKWATTFIAPHTKRHLPTPSASEISTIEHLILLDLLGAPNPFIRSAFLDTAWLFDGLVAAERRLASSGAFAEDGIPNPDIRSFFIPRRAGEGNMNYVEDDHIPFLKRGVSILHVIATPFPRVWHTLSDDASALDLPTMRRWNLIFRVFFAEYLGLRPEVRSSREDRNTHSSRSHEELVRRFIDRRPNTGLTPRLTCVRRLGYG</sequence>
<keyword evidence="11" id="KW-0812">Transmembrane</keyword>
<keyword evidence="8" id="KW-1015">Disulfide bond</keyword>
<dbReference type="GO" id="GO:0005576">
    <property type="term" value="C:extracellular region"/>
    <property type="evidence" value="ECO:0007669"/>
    <property type="project" value="UniProtKB-SubCell"/>
</dbReference>
<dbReference type="GO" id="GO:0006508">
    <property type="term" value="P:proteolysis"/>
    <property type="evidence" value="ECO:0007669"/>
    <property type="project" value="UniProtKB-KW"/>
</dbReference>
<evidence type="ECO:0000313" key="13">
    <source>
        <dbReference type="EMBL" id="KDQ61156.1"/>
    </source>
</evidence>
<evidence type="ECO:0000256" key="7">
    <source>
        <dbReference type="ARBA" id="ARBA00022833"/>
    </source>
</evidence>
<comment type="subcellular location">
    <subcellularLocation>
        <location evidence="2">Secreted</location>
    </subcellularLocation>
</comment>
<keyword evidence="10" id="KW-0378">Hydrolase</keyword>
<keyword evidence="14" id="KW-1185">Reference proteome</keyword>
<dbReference type="GO" id="GO:0008270">
    <property type="term" value="F:zinc ion binding"/>
    <property type="evidence" value="ECO:0007669"/>
    <property type="project" value="TreeGrafter"/>
</dbReference>
<dbReference type="GO" id="GO:0016603">
    <property type="term" value="F:glutaminyl-peptide cyclotransferase activity"/>
    <property type="evidence" value="ECO:0007669"/>
    <property type="project" value="UniProtKB-EC"/>
</dbReference>
<keyword evidence="10" id="KW-0645">Protease</keyword>
<dbReference type="GO" id="GO:0008233">
    <property type="term" value="F:peptidase activity"/>
    <property type="evidence" value="ECO:0007669"/>
    <property type="project" value="UniProtKB-KW"/>
</dbReference>
<dbReference type="STRING" id="933084.A0A067QEV8"/>
<keyword evidence="11" id="KW-1133">Transmembrane helix</keyword>
<dbReference type="CDD" id="cd03880">
    <property type="entry name" value="M28_QC_like"/>
    <property type="match status" value="1"/>
</dbReference>
<comment type="catalytic activity">
    <reaction evidence="1">
        <text>N-terminal L-glutaminyl-[peptide] = N-terminal 5-oxo-L-prolyl-[peptide] + NH4(+)</text>
        <dbReference type="Rhea" id="RHEA:23652"/>
        <dbReference type="Rhea" id="RHEA-COMP:11736"/>
        <dbReference type="Rhea" id="RHEA-COMP:11846"/>
        <dbReference type="ChEBI" id="CHEBI:28938"/>
        <dbReference type="ChEBI" id="CHEBI:64722"/>
        <dbReference type="ChEBI" id="CHEBI:87215"/>
        <dbReference type="EC" id="2.3.2.5"/>
    </reaction>
</comment>
<dbReference type="SUPFAM" id="SSF53187">
    <property type="entry name" value="Zn-dependent exopeptidases"/>
    <property type="match status" value="1"/>
</dbReference>
<evidence type="ECO:0000256" key="8">
    <source>
        <dbReference type="ARBA" id="ARBA00023157"/>
    </source>
</evidence>
<evidence type="ECO:0000256" key="1">
    <source>
        <dbReference type="ARBA" id="ARBA00000001"/>
    </source>
</evidence>
<dbReference type="EMBL" id="KL197713">
    <property type="protein sequence ID" value="KDQ61156.1"/>
    <property type="molecule type" value="Genomic_DNA"/>
</dbReference>
<keyword evidence="4" id="KW-0964">Secreted</keyword>
<dbReference type="InParanoid" id="A0A067QEV8"/>
<dbReference type="InterPro" id="IPR040234">
    <property type="entry name" value="QC/QCL"/>
</dbReference>
<feature type="domain" description="Peptidase M28" evidence="12">
    <location>
        <begin position="131"/>
        <end position="382"/>
    </location>
</feature>
<feature type="transmembrane region" description="Helical" evidence="11">
    <location>
        <begin position="17"/>
        <end position="36"/>
    </location>
</feature>
<dbReference type="Gene3D" id="3.40.630.10">
    <property type="entry name" value="Zn peptidases"/>
    <property type="match status" value="1"/>
</dbReference>
<evidence type="ECO:0000256" key="4">
    <source>
        <dbReference type="ARBA" id="ARBA00022525"/>
    </source>
</evidence>
<evidence type="ECO:0000256" key="10">
    <source>
        <dbReference type="RuleBase" id="RU361240"/>
    </source>
</evidence>
<dbReference type="Proteomes" id="UP000027265">
    <property type="component" value="Unassembled WGS sequence"/>
</dbReference>
<keyword evidence="7 10" id="KW-0862">Zinc</keyword>
<evidence type="ECO:0000256" key="6">
    <source>
        <dbReference type="ARBA" id="ARBA00022723"/>
    </source>
</evidence>
<evidence type="ECO:0000256" key="5">
    <source>
        <dbReference type="ARBA" id="ARBA00022679"/>
    </source>
</evidence>
<dbReference type="InterPro" id="IPR007484">
    <property type="entry name" value="Peptidase_M28"/>
</dbReference>
<evidence type="ECO:0000256" key="3">
    <source>
        <dbReference type="ARBA" id="ARBA00006014"/>
    </source>
</evidence>
<evidence type="ECO:0000256" key="9">
    <source>
        <dbReference type="ARBA" id="ARBA00023315"/>
    </source>
</evidence>
<dbReference type="EC" id="3.4.-.-" evidence="10"/>
<dbReference type="Pfam" id="PF04389">
    <property type="entry name" value="Peptidase_M28"/>
    <property type="match status" value="1"/>
</dbReference>
<keyword evidence="11" id="KW-0472">Membrane</keyword>
<dbReference type="PANTHER" id="PTHR12283">
    <property type="entry name" value="GLUTAMINYL-PEPTIDE CYCLOTRANSFERASE"/>
    <property type="match status" value="1"/>
</dbReference>
<dbReference type="InterPro" id="IPR037457">
    <property type="entry name" value="M28_QC"/>
</dbReference>
<comment type="similarity">
    <text evidence="10">Belongs to the peptidase M28 family.</text>
</comment>
<keyword evidence="5" id="KW-0808">Transferase</keyword>
<dbReference type="PANTHER" id="PTHR12283:SF6">
    <property type="entry name" value="GLUTAMINYL-PEPTIDE CYCLOTRANSFERASE-RELATED"/>
    <property type="match status" value="1"/>
</dbReference>
<evidence type="ECO:0000313" key="14">
    <source>
        <dbReference type="Proteomes" id="UP000027265"/>
    </source>
</evidence>
<organism evidence="13 14">
    <name type="scientific">Jaapia argillacea MUCL 33604</name>
    <dbReference type="NCBI Taxonomy" id="933084"/>
    <lineage>
        <taxon>Eukaryota</taxon>
        <taxon>Fungi</taxon>
        <taxon>Dikarya</taxon>
        <taxon>Basidiomycota</taxon>
        <taxon>Agaricomycotina</taxon>
        <taxon>Agaricomycetes</taxon>
        <taxon>Agaricomycetidae</taxon>
        <taxon>Jaapiales</taxon>
        <taxon>Jaapiaceae</taxon>
        <taxon>Jaapia</taxon>
    </lineage>
</organism>
<protein>
    <recommendedName>
        <fullName evidence="10">Peptide hydrolase</fullName>
        <ecNumber evidence="10">3.4.-.-</ecNumber>
    </recommendedName>
</protein>